<feature type="compositionally biased region" description="Basic residues" evidence="1">
    <location>
        <begin position="94"/>
        <end position="103"/>
    </location>
</feature>
<feature type="region of interest" description="Disordered" evidence="1">
    <location>
        <begin position="85"/>
        <end position="132"/>
    </location>
</feature>
<accession>A0ABP5ZDQ4</accession>
<organism evidence="2 3">
    <name type="scientific">Streptomyces gobitricini</name>
    <dbReference type="NCBI Taxonomy" id="68211"/>
    <lineage>
        <taxon>Bacteria</taxon>
        <taxon>Bacillati</taxon>
        <taxon>Actinomycetota</taxon>
        <taxon>Actinomycetes</taxon>
        <taxon>Kitasatosporales</taxon>
        <taxon>Streptomycetaceae</taxon>
        <taxon>Streptomyces</taxon>
    </lineage>
</organism>
<proteinExistence type="predicted"/>
<evidence type="ECO:0000256" key="1">
    <source>
        <dbReference type="SAM" id="MobiDB-lite"/>
    </source>
</evidence>
<comment type="caution">
    <text evidence="2">The sequence shown here is derived from an EMBL/GenBank/DDBJ whole genome shotgun (WGS) entry which is preliminary data.</text>
</comment>
<dbReference type="Proteomes" id="UP001499942">
    <property type="component" value="Unassembled WGS sequence"/>
</dbReference>
<evidence type="ECO:0000313" key="2">
    <source>
        <dbReference type="EMBL" id="GAA2496851.1"/>
    </source>
</evidence>
<keyword evidence="3" id="KW-1185">Reference proteome</keyword>
<reference evidence="3" key="1">
    <citation type="journal article" date="2019" name="Int. J. Syst. Evol. Microbiol.">
        <title>The Global Catalogue of Microorganisms (GCM) 10K type strain sequencing project: providing services to taxonomists for standard genome sequencing and annotation.</title>
        <authorList>
            <consortium name="The Broad Institute Genomics Platform"/>
            <consortium name="The Broad Institute Genome Sequencing Center for Infectious Disease"/>
            <person name="Wu L."/>
            <person name="Ma J."/>
        </authorList>
    </citation>
    <scope>NUCLEOTIDE SEQUENCE [LARGE SCALE GENOMIC DNA]</scope>
    <source>
        <strain evidence="3">JCM 5062</strain>
    </source>
</reference>
<evidence type="ECO:0000313" key="3">
    <source>
        <dbReference type="Proteomes" id="UP001499942"/>
    </source>
</evidence>
<dbReference type="EMBL" id="BAAASR010000018">
    <property type="protein sequence ID" value="GAA2496851.1"/>
    <property type="molecule type" value="Genomic_DNA"/>
</dbReference>
<gene>
    <name evidence="2" type="ORF">GCM10010393_31110</name>
</gene>
<sequence length="132" mass="13992">MKGHGLARAGQRSALLRLAGYTLVSRVLGLRNVLVAGVPLAGVRGGRPVAVPGGMRVLSVQGYRSGRRPEMGVACGALRTDTVGVHQGQEKRGQHPRSPRARCTKAEPWRATGRPGHNHAREHSGTLAVDLL</sequence>
<protein>
    <submittedName>
        <fullName evidence="2">Uncharacterized protein</fullName>
    </submittedName>
</protein>
<name>A0ABP5ZDQ4_9ACTN</name>